<dbReference type="GO" id="GO:0008173">
    <property type="term" value="F:RNA methyltransferase activity"/>
    <property type="evidence" value="ECO:0007669"/>
    <property type="project" value="InterPro"/>
</dbReference>
<dbReference type="PANTHER" id="PTHR30544">
    <property type="entry name" value="23S RRNA METHYLTRANSFERASE"/>
    <property type="match status" value="1"/>
</dbReference>
<dbReference type="GO" id="GO:0005737">
    <property type="term" value="C:cytoplasm"/>
    <property type="evidence" value="ECO:0007669"/>
    <property type="project" value="UniProtKB-SubCell"/>
</dbReference>
<keyword evidence="15" id="KW-1185">Reference proteome</keyword>
<evidence type="ECO:0000256" key="5">
    <source>
        <dbReference type="ARBA" id="ARBA00022552"/>
    </source>
</evidence>
<comment type="caution">
    <text evidence="14">The sequence shown here is derived from an EMBL/GenBank/DDBJ whole genome shotgun (WGS) entry which is preliminary data.</text>
</comment>
<dbReference type="SFLD" id="SFLDF00275">
    <property type="entry name" value="adenosine_C2_methyltransferase"/>
    <property type="match status" value="1"/>
</dbReference>
<evidence type="ECO:0000256" key="12">
    <source>
        <dbReference type="SAM" id="MobiDB-lite"/>
    </source>
</evidence>
<proteinExistence type="predicted"/>
<dbReference type="Pfam" id="PF04055">
    <property type="entry name" value="Radical_SAM"/>
    <property type="match status" value="1"/>
</dbReference>
<dbReference type="Gene3D" id="3.20.20.70">
    <property type="entry name" value="Aldolase class I"/>
    <property type="match status" value="1"/>
</dbReference>
<dbReference type="GO" id="GO:0070475">
    <property type="term" value="P:rRNA base methylation"/>
    <property type="evidence" value="ECO:0007669"/>
    <property type="project" value="InterPro"/>
</dbReference>
<dbReference type="EMBL" id="JAGTXO010000002">
    <property type="protein sequence ID" value="KAG8469835.1"/>
    <property type="molecule type" value="Genomic_DNA"/>
</dbReference>
<dbReference type="InterPro" id="IPR007197">
    <property type="entry name" value="rSAM"/>
</dbReference>
<dbReference type="InterPro" id="IPR004383">
    <property type="entry name" value="rRNA_lsu_MTrfase_RlmN/Cfr"/>
</dbReference>
<evidence type="ECO:0000256" key="7">
    <source>
        <dbReference type="ARBA" id="ARBA00022679"/>
    </source>
</evidence>
<dbReference type="GO" id="GO:0051539">
    <property type="term" value="F:4 iron, 4 sulfur cluster binding"/>
    <property type="evidence" value="ECO:0007669"/>
    <property type="project" value="UniProtKB-KW"/>
</dbReference>
<evidence type="ECO:0000313" key="15">
    <source>
        <dbReference type="Proteomes" id="UP000751190"/>
    </source>
</evidence>
<dbReference type="NCBIfam" id="TIGR00048">
    <property type="entry name" value="rRNA_mod_RlmN"/>
    <property type="match status" value="1"/>
</dbReference>
<dbReference type="PROSITE" id="PS51918">
    <property type="entry name" value="RADICAL_SAM"/>
    <property type="match status" value="1"/>
</dbReference>
<keyword evidence="6" id="KW-0489">Methyltransferase</keyword>
<dbReference type="PANTHER" id="PTHR30544:SF9">
    <property type="entry name" value="RADICAL SAM SUPERFAMILY PROTEIN"/>
    <property type="match status" value="1"/>
</dbReference>
<dbReference type="SFLD" id="SFLDG01062">
    <property type="entry name" value="methyltransferase_(Class_A)"/>
    <property type="match status" value="1"/>
</dbReference>
<organism evidence="14 15">
    <name type="scientific">Diacronema lutheri</name>
    <name type="common">Unicellular marine alga</name>
    <name type="synonym">Monochrysis lutheri</name>
    <dbReference type="NCBI Taxonomy" id="2081491"/>
    <lineage>
        <taxon>Eukaryota</taxon>
        <taxon>Haptista</taxon>
        <taxon>Haptophyta</taxon>
        <taxon>Pavlovophyceae</taxon>
        <taxon>Pavlovales</taxon>
        <taxon>Pavlovaceae</taxon>
        <taxon>Diacronema</taxon>
    </lineage>
</organism>
<keyword evidence="10" id="KW-0408">Iron</keyword>
<evidence type="ECO:0000256" key="8">
    <source>
        <dbReference type="ARBA" id="ARBA00022691"/>
    </source>
</evidence>
<evidence type="ECO:0000256" key="4">
    <source>
        <dbReference type="ARBA" id="ARBA00022490"/>
    </source>
</evidence>
<dbReference type="InterPro" id="IPR058240">
    <property type="entry name" value="rSAM_sf"/>
</dbReference>
<dbReference type="OrthoDB" id="204498at2759"/>
<keyword evidence="4" id="KW-0963">Cytoplasm</keyword>
<evidence type="ECO:0000313" key="14">
    <source>
        <dbReference type="EMBL" id="KAG8469835.1"/>
    </source>
</evidence>
<dbReference type="Proteomes" id="UP000751190">
    <property type="component" value="Unassembled WGS sequence"/>
</dbReference>
<evidence type="ECO:0000256" key="3">
    <source>
        <dbReference type="ARBA" id="ARBA00022485"/>
    </source>
</evidence>
<dbReference type="SUPFAM" id="SSF102114">
    <property type="entry name" value="Radical SAM enzymes"/>
    <property type="match status" value="1"/>
</dbReference>
<dbReference type="AlphaFoldDB" id="A0A8J6CH54"/>
<dbReference type="InterPro" id="IPR040072">
    <property type="entry name" value="Methyltransferase_A"/>
</dbReference>
<feature type="compositionally biased region" description="Low complexity" evidence="12">
    <location>
        <begin position="382"/>
        <end position="399"/>
    </location>
</feature>
<evidence type="ECO:0000256" key="2">
    <source>
        <dbReference type="ARBA" id="ARBA00004496"/>
    </source>
</evidence>
<dbReference type="InterPro" id="IPR013785">
    <property type="entry name" value="Aldolase_TIM"/>
</dbReference>
<evidence type="ECO:0000256" key="6">
    <source>
        <dbReference type="ARBA" id="ARBA00022603"/>
    </source>
</evidence>
<dbReference type="CDD" id="cd01335">
    <property type="entry name" value="Radical_SAM"/>
    <property type="match status" value="1"/>
</dbReference>
<dbReference type="SFLD" id="SFLDS00029">
    <property type="entry name" value="Radical_SAM"/>
    <property type="match status" value="1"/>
</dbReference>
<comment type="subcellular location">
    <subcellularLocation>
        <location evidence="2">Cytoplasm</location>
    </subcellularLocation>
</comment>
<feature type="region of interest" description="Disordered" evidence="12">
    <location>
        <begin position="352"/>
        <end position="399"/>
    </location>
</feature>
<keyword evidence="8" id="KW-0949">S-adenosyl-L-methionine</keyword>
<keyword evidence="9" id="KW-0479">Metal-binding</keyword>
<evidence type="ECO:0000259" key="13">
    <source>
        <dbReference type="PROSITE" id="PS51918"/>
    </source>
</evidence>
<comment type="cofactor">
    <cofactor evidence="1">
        <name>[4Fe-4S] cluster</name>
        <dbReference type="ChEBI" id="CHEBI:49883"/>
    </cofactor>
</comment>
<dbReference type="InterPro" id="IPR027492">
    <property type="entry name" value="RNA_MTrfase_RlmN"/>
</dbReference>
<evidence type="ECO:0000256" key="10">
    <source>
        <dbReference type="ARBA" id="ARBA00023004"/>
    </source>
</evidence>
<evidence type="ECO:0000256" key="1">
    <source>
        <dbReference type="ARBA" id="ARBA00001966"/>
    </source>
</evidence>
<evidence type="ECO:0000256" key="9">
    <source>
        <dbReference type="ARBA" id="ARBA00022723"/>
    </source>
</evidence>
<name>A0A8J6CH54_DIALT</name>
<feature type="domain" description="Radical SAM core" evidence="13">
    <location>
        <begin position="108"/>
        <end position="340"/>
    </location>
</feature>
<keyword evidence="5" id="KW-0698">rRNA processing</keyword>
<keyword evidence="7" id="KW-0808">Transferase</keyword>
<keyword evidence="11" id="KW-0411">Iron-sulfur</keyword>
<dbReference type="GO" id="GO:0046872">
    <property type="term" value="F:metal ion binding"/>
    <property type="evidence" value="ECO:0007669"/>
    <property type="project" value="UniProtKB-KW"/>
</dbReference>
<evidence type="ECO:0000256" key="11">
    <source>
        <dbReference type="ARBA" id="ARBA00023014"/>
    </source>
</evidence>
<accession>A0A8J6CH54</accession>
<dbReference type="GO" id="GO:0030488">
    <property type="term" value="P:tRNA methylation"/>
    <property type="evidence" value="ECO:0007669"/>
    <property type="project" value="InterPro"/>
</dbReference>
<dbReference type="OMA" id="QDEHAAC"/>
<keyword evidence="3" id="KW-0004">4Fe-4S</keyword>
<sequence>MRKRALRPLPVWNIESVLGAFTQIGVKAVHAHALWNWLARNPRAARWDQVRWDEHVGLPARARELLVAEYALYTSSVESAETASDGSTTKLVIRLQDGHAIEAVQIHHAGRLTLCISSQIGCAMGCSFCATGTMGILGDLHAGEILEQLQHARARAPVRNVVFMGMGEPLNNYAAVLESVRVMVDNTKFQLSPTRVTVSTVGIVPRMVQFGADEPRVNLALSLHAPTQATRESIMPAARAYPLPALLGAVDAYLARCRAGKAVMIEYIMLRDVNDAVADAHALADLLARRPVVINLIPYNPTDATPEYARSTEERTMAFLKVLYEERGLRTFVRRTMGSEVASACGQLVKDTQRPGRERAVRDIEDAAGGRAPRKPRRRGGAEQPAAAAAATAAREPTLASGAHERAAALWLALRSRIPAVRFEPVHCLAVATLVCALGARVFAPRAGMSGGGGLAGLASVWPRHPSA</sequence>
<gene>
    <name evidence="14" type="ORF">KFE25_006290</name>
</gene>
<feature type="compositionally biased region" description="Basic and acidic residues" evidence="12">
    <location>
        <begin position="352"/>
        <end position="365"/>
    </location>
</feature>
<reference evidence="14" key="1">
    <citation type="submission" date="2021-05" db="EMBL/GenBank/DDBJ databases">
        <title>The genome of the haptophyte Pavlova lutheri (Diacronema luteri, Pavlovales) - a model for lipid biosynthesis in eukaryotic algae.</title>
        <authorList>
            <person name="Hulatt C.J."/>
            <person name="Posewitz M.C."/>
        </authorList>
    </citation>
    <scope>NUCLEOTIDE SEQUENCE</scope>
    <source>
        <strain evidence="14">NIVA-4/92</strain>
    </source>
</reference>
<protein>
    <recommendedName>
        <fullName evidence="13">Radical SAM core domain-containing protein</fullName>
    </recommendedName>
</protein>